<dbReference type="EMBL" id="BMPF01000001">
    <property type="protein sequence ID" value="GGL29752.1"/>
    <property type="molecule type" value="Genomic_DNA"/>
</dbReference>
<protein>
    <submittedName>
        <fullName evidence="3">Uncharacterized protein</fullName>
    </submittedName>
</protein>
<name>A0A830EU33_9EURY</name>
<feature type="transmembrane region" description="Helical" evidence="2">
    <location>
        <begin position="223"/>
        <end position="241"/>
    </location>
</feature>
<keyword evidence="2" id="KW-1133">Transmembrane helix</keyword>
<keyword evidence="2" id="KW-0812">Transmembrane</keyword>
<feature type="region of interest" description="Disordered" evidence="1">
    <location>
        <begin position="1"/>
        <end position="20"/>
    </location>
</feature>
<feature type="transmembrane region" description="Helical" evidence="2">
    <location>
        <begin position="152"/>
        <end position="181"/>
    </location>
</feature>
<dbReference type="InterPro" id="IPR055952">
    <property type="entry name" value="DUF7530"/>
</dbReference>
<keyword evidence="4" id="KW-1185">Reference proteome</keyword>
<feature type="transmembrane region" description="Helical" evidence="2">
    <location>
        <begin position="105"/>
        <end position="132"/>
    </location>
</feature>
<evidence type="ECO:0000256" key="2">
    <source>
        <dbReference type="SAM" id="Phobius"/>
    </source>
</evidence>
<reference evidence="3 4" key="1">
    <citation type="journal article" date="2019" name="Int. J. Syst. Evol. Microbiol.">
        <title>The Global Catalogue of Microorganisms (GCM) 10K type strain sequencing project: providing services to taxonomists for standard genome sequencing and annotation.</title>
        <authorList>
            <consortium name="The Broad Institute Genomics Platform"/>
            <consortium name="The Broad Institute Genome Sequencing Center for Infectious Disease"/>
            <person name="Wu L."/>
            <person name="Ma J."/>
        </authorList>
    </citation>
    <scope>NUCLEOTIDE SEQUENCE [LARGE SCALE GENOMIC DNA]</scope>
    <source>
        <strain evidence="3 4">JCM 19585</strain>
    </source>
</reference>
<keyword evidence="2" id="KW-0472">Membrane</keyword>
<gene>
    <name evidence="3" type="ORF">GCM10009037_11840</name>
</gene>
<accession>A0A830EU33</accession>
<dbReference type="Proteomes" id="UP000628840">
    <property type="component" value="Unassembled WGS sequence"/>
</dbReference>
<evidence type="ECO:0000313" key="4">
    <source>
        <dbReference type="Proteomes" id="UP000628840"/>
    </source>
</evidence>
<proteinExistence type="predicted"/>
<evidence type="ECO:0000313" key="3">
    <source>
        <dbReference type="EMBL" id="GGL29752.1"/>
    </source>
</evidence>
<dbReference type="RefSeq" id="WP_229870973.1">
    <property type="nucleotide sequence ID" value="NZ_BMPF01000001.1"/>
</dbReference>
<sequence>MPEGARGRSRDGGDERDDEQRVEYGRAWTYESIVGAIPGLDVPDSVALVVQFALFEGLVLALAAIYGLWGAVPAATAAVVVATAGSALMLDLGRRLRRASLPETYTHVVFGSSVETVLGVVAYVTLCTYLLAGDPRATPTLLGELLGTPLPAPAVFLALLVCWDVCYRIGVGWWAAVTAFWRSLAFELDEETRGVVRAADYRVAAFGTLQLVLVPFLDATPLLTFAVVGHVVAVLVVVGAARMRS</sequence>
<organism evidence="3 4">
    <name type="scientific">Halarchaeum grantii</name>
    <dbReference type="NCBI Taxonomy" id="1193105"/>
    <lineage>
        <taxon>Archaea</taxon>
        <taxon>Methanobacteriati</taxon>
        <taxon>Methanobacteriota</taxon>
        <taxon>Stenosarchaea group</taxon>
        <taxon>Halobacteria</taxon>
        <taxon>Halobacteriales</taxon>
        <taxon>Halobacteriaceae</taxon>
    </lineage>
</organism>
<evidence type="ECO:0000256" key="1">
    <source>
        <dbReference type="SAM" id="MobiDB-lite"/>
    </source>
</evidence>
<dbReference type="Pfam" id="PF24374">
    <property type="entry name" value="DUF7530"/>
    <property type="match status" value="1"/>
</dbReference>
<dbReference type="AlphaFoldDB" id="A0A830EU33"/>
<feature type="transmembrane region" description="Helical" evidence="2">
    <location>
        <begin position="75"/>
        <end position="93"/>
    </location>
</feature>
<comment type="caution">
    <text evidence="3">The sequence shown here is derived from an EMBL/GenBank/DDBJ whole genome shotgun (WGS) entry which is preliminary data.</text>
</comment>